<keyword evidence="2" id="KW-1185">Reference proteome</keyword>
<sequence length="122" mass="13261">MGGIMAVTPYEAITPDSNAPRVCRCSTIELIQKACSNIDLATYKKRSDNAGLASVSVADVNIELLNNVILSSGSDIVWLFGKNLDSIEIPGWNGFMEAATQDKEYELSKIETEGQSSDTCFY</sequence>
<dbReference type="OrthoDB" id="6753017at2759"/>
<evidence type="ECO:0000313" key="1">
    <source>
        <dbReference type="EMBL" id="GBL60427.1"/>
    </source>
</evidence>
<dbReference type="Proteomes" id="UP000499080">
    <property type="component" value="Unassembled WGS sequence"/>
</dbReference>
<dbReference type="EMBL" id="BGPR01076304">
    <property type="protein sequence ID" value="GBL60427.1"/>
    <property type="molecule type" value="Genomic_DNA"/>
</dbReference>
<gene>
    <name evidence="1" type="ORF">AVEN_34967_1</name>
</gene>
<dbReference type="AlphaFoldDB" id="A0A4Y1ZNL0"/>
<reference evidence="1 2" key="1">
    <citation type="journal article" date="2019" name="Sci. Rep.">
        <title>Orb-weaving spider Araneus ventricosus genome elucidates the spidroin gene catalogue.</title>
        <authorList>
            <person name="Kono N."/>
            <person name="Nakamura H."/>
            <person name="Ohtoshi R."/>
            <person name="Moran D.A.P."/>
            <person name="Shinohara A."/>
            <person name="Yoshida Y."/>
            <person name="Fujiwara M."/>
            <person name="Mori M."/>
            <person name="Tomita M."/>
            <person name="Arakawa K."/>
        </authorList>
    </citation>
    <scope>NUCLEOTIDE SEQUENCE [LARGE SCALE GENOMIC DNA]</scope>
</reference>
<proteinExistence type="predicted"/>
<accession>A0A4Y1ZNL0</accession>
<protein>
    <submittedName>
        <fullName evidence="1">Uncharacterized protein</fullName>
    </submittedName>
</protein>
<organism evidence="1 2">
    <name type="scientific">Araneus ventricosus</name>
    <name type="common">Orbweaver spider</name>
    <name type="synonym">Epeira ventricosa</name>
    <dbReference type="NCBI Taxonomy" id="182803"/>
    <lineage>
        <taxon>Eukaryota</taxon>
        <taxon>Metazoa</taxon>
        <taxon>Ecdysozoa</taxon>
        <taxon>Arthropoda</taxon>
        <taxon>Chelicerata</taxon>
        <taxon>Arachnida</taxon>
        <taxon>Araneae</taxon>
        <taxon>Araneomorphae</taxon>
        <taxon>Entelegynae</taxon>
        <taxon>Araneoidea</taxon>
        <taxon>Araneidae</taxon>
        <taxon>Araneus</taxon>
    </lineage>
</organism>
<name>A0A4Y1ZNL0_ARAVE</name>
<comment type="caution">
    <text evidence="1">The sequence shown here is derived from an EMBL/GenBank/DDBJ whole genome shotgun (WGS) entry which is preliminary data.</text>
</comment>
<evidence type="ECO:0000313" key="2">
    <source>
        <dbReference type="Proteomes" id="UP000499080"/>
    </source>
</evidence>